<dbReference type="EMBL" id="LPNL01000009">
    <property type="protein sequence ID" value="OEJ81242.1"/>
    <property type="molecule type" value="Genomic_DNA"/>
</dbReference>
<protein>
    <submittedName>
        <fullName evidence="2">SWR1-complex protein 4</fullName>
    </submittedName>
</protein>
<dbReference type="PANTHER" id="PTHR12855:SF10">
    <property type="entry name" value="DNA METHYLTRANSFERASE 1-ASSOCIATED PROTEIN 1"/>
    <property type="match status" value="1"/>
</dbReference>
<dbReference type="GO" id="GO:0000122">
    <property type="term" value="P:negative regulation of transcription by RNA polymerase II"/>
    <property type="evidence" value="ECO:0007669"/>
    <property type="project" value="TreeGrafter"/>
</dbReference>
<dbReference type="InterPro" id="IPR027109">
    <property type="entry name" value="Swc4/Dmap1"/>
</dbReference>
<dbReference type="Gene3D" id="1.10.10.60">
    <property type="entry name" value="Homeodomain-like"/>
    <property type="match status" value="1"/>
</dbReference>
<keyword evidence="3" id="KW-1185">Reference proteome</keyword>
<dbReference type="GO" id="GO:0006338">
    <property type="term" value="P:chromatin remodeling"/>
    <property type="evidence" value="ECO:0007669"/>
    <property type="project" value="InterPro"/>
</dbReference>
<evidence type="ECO:0000313" key="2">
    <source>
        <dbReference type="EMBL" id="OEJ81242.1"/>
    </source>
</evidence>
<dbReference type="GO" id="GO:0003714">
    <property type="term" value="F:transcription corepressor activity"/>
    <property type="evidence" value="ECO:0007669"/>
    <property type="project" value="TreeGrafter"/>
</dbReference>
<comment type="caution">
    <text evidence="2">The sequence shown here is derived from an EMBL/GenBank/DDBJ whole genome shotgun (WGS) entry which is preliminary data.</text>
</comment>
<gene>
    <name evidence="2" type="ORF">AWRI3578_g4037</name>
</gene>
<feature type="region of interest" description="Disordered" evidence="1">
    <location>
        <begin position="1"/>
        <end position="24"/>
    </location>
</feature>
<name>A0A1E5R2W8_9ASCO</name>
<dbReference type="Proteomes" id="UP000095605">
    <property type="component" value="Unassembled WGS sequence"/>
</dbReference>
<dbReference type="OrthoDB" id="19740at2759"/>
<evidence type="ECO:0000313" key="3">
    <source>
        <dbReference type="Proteomes" id="UP000095605"/>
    </source>
</evidence>
<sequence>MSSTNDLMDIMGSSSDKKPDSSTNNIKKQLYNAIGDKIPSLKLNSAKQNIKKVGKWTYSNQIKSNNNTYEQWIKLDKHLDQDTNVSRDITHKFNQYIHQYKIPYFVSREIFDESLKKYKDSLVPSIVHSLNQKYLQELEVLKKVKIEQLKKDNPEEEPNEVDEEDLKKEFPEPDYTEQANTLIDQKLKYLKFEIAQQILDLAKIYDLKWIVIQDRFNVENQEELDKELSVSEIRYIFYKSCLIYFQHNGRYEMNDLLNFSLQKDLNRKHNLEKLFNRSAAEVAEEEALILEARKFEVTSKKIKEERDSIVKLLDYPKTATNFIPEQFLSAAGFSQLYKNLMKMRSSSLNKNVALYPENPWQKQFSKFKSQKRKIDSDTNDTNNEASPLAKKHNSLESDKVNESNSKKLISTLSKRAGEQKVYQANSKNEMIYELVNNLTDFEKDKMHLEVNSDMYTSSGIMLNSNKLVTNKASVENKVDNLLKELGLPTKPIMNTTNVIKGYNTLNSVLLECINIKQSMDKLAAEEKISK</sequence>
<proteinExistence type="predicted"/>
<accession>A0A1E5R2W8</accession>
<evidence type="ECO:0000256" key="1">
    <source>
        <dbReference type="SAM" id="MobiDB-lite"/>
    </source>
</evidence>
<dbReference type="GO" id="GO:0000812">
    <property type="term" value="C:Swr1 complex"/>
    <property type="evidence" value="ECO:0007669"/>
    <property type="project" value="TreeGrafter"/>
</dbReference>
<organism evidence="2 3">
    <name type="scientific">Hanseniaspora opuntiae</name>
    <dbReference type="NCBI Taxonomy" id="211096"/>
    <lineage>
        <taxon>Eukaryota</taxon>
        <taxon>Fungi</taxon>
        <taxon>Dikarya</taxon>
        <taxon>Ascomycota</taxon>
        <taxon>Saccharomycotina</taxon>
        <taxon>Saccharomycetes</taxon>
        <taxon>Saccharomycodales</taxon>
        <taxon>Saccharomycodaceae</taxon>
        <taxon>Hanseniaspora</taxon>
    </lineage>
</organism>
<feature type="compositionally biased region" description="Basic and acidic residues" evidence="1">
    <location>
        <begin position="393"/>
        <end position="404"/>
    </location>
</feature>
<feature type="region of interest" description="Disordered" evidence="1">
    <location>
        <begin position="366"/>
        <end position="404"/>
    </location>
</feature>
<dbReference type="GO" id="GO:0035267">
    <property type="term" value="C:NuA4 histone acetyltransferase complex"/>
    <property type="evidence" value="ECO:0007669"/>
    <property type="project" value="InterPro"/>
</dbReference>
<dbReference type="GO" id="GO:0006281">
    <property type="term" value="P:DNA repair"/>
    <property type="evidence" value="ECO:0007669"/>
    <property type="project" value="InterPro"/>
</dbReference>
<dbReference type="PANTHER" id="PTHR12855">
    <property type="entry name" value="DNA METHYLTRANSFERASE 1-ASSOCIATED PROTEIN 1 FAMILY MEMBER"/>
    <property type="match status" value="1"/>
</dbReference>
<reference evidence="3" key="1">
    <citation type="journal article" date="2016" name="Genome Announc.">
        <title>Genome sequences of three species of Hanseniaspora isolated from spontaneous wine fermentations.</title>
        <authorList>
            <person name="Sternes P.R."/>
            <person name="Lee D."/>
            <person name="Kutyna D.R."/>
            <person name="Borneman A.R."/>
        </authorList>
    </citation>
    <scope>NUCLEOTIDE SEQUENCE [LARGE SCALE GENOMIC DNA]</scope>
    <source>
        <strain evidence="3">AWRI3578</strain>
    </source>
</reference>
<dbReference type="AlphaFoldDB" id="A0A1E5R2W8"/>